<keyword evidence="1" id="KW-0732">Signal</keyword>
<proteinExistence type="predicted"/>
<protein>
    <recommendedName>
        <fullName evidence="4">Secreted protein</fullName>
    </recommendedName>
</protein>
<evidence type="ECO:0000313" key="3">
    <source>
        <dbReference type="Proteomes" id="UP000377595"/>
    </source>
</evidence>
<evidence type="ECO:0008006" key="4">
    <source>
        <dbReference type="Google" id="ProtNLM"/>
    </source>
</evidence>
<evidence type="ECO:0000313" key="2">
    <source>
        <dbReference type="EMBL" id="GES18574.1"/>
    </source>
</evidence>
<reference evidence="2 3" key="1">
    <citation type="submission" date="2019-10" db="EMBL/GenBank/DDBJ databases">
        <title>Whole genome shotgun sequence of Acrocarpospora pleiomorpha NBRC 16267.</title>
        <authorList>
            <person name="Ichikawa N."/>
            <person name="Kimura A."/>
            <person name="Kitahashi Y."/>
            <person name="Komaki H."/>
            <person name="Oguchi A."/>
        </authorList>
    </citation>
    <scope>NUCLEOTIDE SEQUENCE [LARGE SCALE GENOMIC DNA]</scope>
    <source>
        <strain evidence="2 3">NBRC 16267</strain>
    </source>
</reference>
<sequence>MKTLLGVAATAALITTCAIVTTPPASASATQEQVAASMGCQSSRAVLRFRDNTTGSYYCSGVHAVGKRADYFTANGWSGWLDTTEGDILFCDGERFPVLGVHVYNLVLNETKPGWCP</sequence>
<accession>A0A5M3XBM4</accession>
<feature type="chain" id="PRO_5024377655" description="Secreted protein" evidence="1">
    <location>
        <begin position="28"/>
        <end position="117"/>
    </location>
</feature>
<name>A0A5M3XBM4_9ACTN</name>
<dbReference type="AlphaFoldDB" id="A0A5M3XBM4"/>
<dbReference type="RefSeq" id="WP_155343711.1">
    <property type="nucleotide sequence ID" value="NZ_BAAAHM010000012.1"/>
</dbReference>
<dbReference type="Proteomes" id="UP000377595">
    <property type="component" value="Unassembled WGS sequence"/>
</dbReference>
<evidence type="ECO:0000256" key="1">
    <source>
        <dbReference type="SAM" id="SignalP"/>
    </source>
</evidence>
<dbReference type="EMBL" id="BLAF01000008">
    <property type="protein sequence ID" value="GES18574.1"/>
    <property type="molecule type" value="Genomic_DNA"/>
</dbReference>
<organism evidence="2 3">
    <name type="scientific">Acrocarpospora pleiomorpha</name>
    <dbReference type="NCBI Taxonomy" id="90975"/>
    <lineage>
        <taxon>Bacteria</taxon>
        <taxon>Bacillati</taxon>
        <taxon>Actinomycetota</taxon>
        <taxon>Actinomycetes</taxon>
        <taxon>Streptosporangiales</taxon>
        <taxon>Streptosporangiaceae</taxon>
        <taxon>Acrocarpospora</taxon>
    </lineage>
</organism>
<feature type="signal peptide" evidence="1">
    <location>
        <begin position="1"/>
        <end position="27"/>
    </location>
</feature>
<keyword evidence="3" id="KW-1185">Reference proteome</keyword>
<comment type="caution">
    <text evidence="2">The sequence shown here is derived from an EMBL/GenBank/DDBJ whole genome shotgun (WGS) entry which is preliminary data.</text>
</comment>
<gene>
    <name evidence="2" type="ORF">Aple_014690</name>
</gene>